<feature type="domain" description="DUF4140" evidence="4">
    <location>
        <begin position="602"/>
        <end position="701"/>
    </location>
</feature>
<evidence type="ECO:0000256" key="2">
    <source>
        <dbReference type="SAM" id="MobiDB-lite"/>
    </source>
</evidence>
<feature type="coiled-coil region" evidence="1">
    <location>
        <begin position="670"/>
        <end position="697"/>
    </location>
</feature>
<dbReference type="Pfam" id="PF13598">
    <property type="entry name" value="DUF4139"/>
    <property type="match status" value="2"/>
</dbReference>
<dbReference type="InterPro" id="IPR037291">
    <property type="entry name" value="DUF4139"/>
</dbReference>
<dbReference type="InterPro" id="IPR025554">
    <property type="entry name" value="DUF4140"/>
</dbReference>
<accession>A0AA36H553</accession>
<evidence type="ECO:0000256" key="1">
    <source>
        <dbReference type="SAM" id="Coils"/>
    </source>
</evidence>
<reference evidence="5" key="1">
    <citation type="submission" date="2023-07" db="EMBL/GenBank/DDBJ databases">
        <authorList>
            <consortium name="CYATHOMIX"/>
        </authorList>
    </citation>
    <scope>NUCLEOTIDE SEQUENCE</scope>
    <source>
        <strain evidence="5">N/A</strain>
    </source>
</reference>
<feature type="domain" description="DUF4139" evidence="3">
    <location>
        <begin position="802"/>
        <end position="1163"/>
    </location>
</feature>
<keyword evidence="1" id="KW-0175">Coiled coil</keyword>
<dbReference type="InterPro" id="IPR011935">
    <property type="entry name" value="CHP02231"/>
</dbReference>
<organism evidence="5 6">
    <name type="scientific">Cylicocyclus nassatus</name>
    <name type="common">Nematode worm</name>
    <dbReference type="NCBI Taxonomy" id="53992"/>
    <lineage>
        <taxon>Eukaryota</taxon>
        <taxon>Metazoa</taxon>
        <taxon>Ecdysozoa</taxon>
        <taxon>Nematoda</taxon>
        <taxon>Chromadorea</taxon>
        <taxon>Rhabditida</taxon>
        <taxon>Rhabditina</taxon>
        <taxon>Rhabditomorpha</taxon>
        <taxon>Strongyloidea</taxon>
        <taxon>Strongylidae</taxon>
        <taxon>Cylicocyclus</taxon>
    </lineage>
</organism>
<evidence type="ECO:0000313" key="5">
    <source>
        <dbReference type="EMBL" id="CAJ0603869.1"/>
    </source>
</evidence>
<feature type="domain" description="DUF4139" evidence="3">
    <location>
        <begin position="230"/>
        <end position="578"/>
    </location>
</feature>
<dbReference type="EMBL" id="CATQJL010000305">
    <property type="protein sequence ID" value="CAJ0603869.1"/>
    <property type="molecule type" value="Genomic_DNA"/>
</dbReference>
<feature type="region of interest" description="Disordered" evidence="2">
    <location>
        <begin position="70"/>
        <end position="98"/>
    </location>
</feature>
<evidence type="ECO:0008006" key="7">
    <source>
        <dbReference type="Google" id="ProtNLM"/>
    </source>
</evidence>
<dbReference type="Pfam" id="PF13600">
    <property type="entry name" value="DUF4140"/>
    <property type="match status" value="2"/>
</dbReference>
<dbReference type="Proteomes" id="UP001176961">
    <property type="component" value="Unassembled WGS sequence"/>
</dbReference>
<comment type="caution">
    <text evidence="5">The sequence shown here is derived from an EMBL/GenBank/DDBJ whole genome shotgun (WGS) entry which is preliminary data.</text>
</comment>
<evidence type="ECO:0000259" key="3">
    <source>
        <dbReference type="Pfam" id="PF13598"/>
    </source>
</evidence>
<dbReference type="NCBIfam" id="TIGR02231">
    <property type="entry name" value="mucoidy inhibitor MuiA family protein"/>
    <property type="match status" value="2"/>
</dbReference>
<name>A0AA36H553_CYLNA</name>
<sequence length="1181" mass="130851">MTQEPNVIKKQCRELELDSVIVFTDRAELKRVVHCELKPGLNEIHIQNIPKYAVDESVRVDGKGDGIVHDVQIRHEPTQEKDDSEKKPSNPEGSDKKSWEVHLLKVKESLLVKRIDVLDKLIVKVGDSFANNSNRNDSSQDILRVTLPMNLLLGDFLGNLKTFLNSLETDYIALQTDLYSVRKELKATEEALSKASNSKKNMQESLFRCENNIRTIVITLESEKGGDVDVDVSYQVNKARWMPSYDIRYDTRETNSLKVTYYGNISQNTDEDWKSAKMILSTAQPYLGGKLPKLGILEAVIHRPPPLQQASTSSGGLFGGVPFTQNTTSLFGAAGPACQNSAQRFGFSSAPSAEPPPKPLFGVSTASVSEPHPLNTEFTIARPILIPSDGASHRVTIGIIDVEPLVARECVPSKNTNVFLIAHSINSSDLPFLKGDAHIYHNNSFVCKTSMNNVSPGDRFSTSLGVDTSLNVDYKPVKKFYEQVGYLTKGSSMMHDQMIVVKNPRNDPVLLTIREPIPRSTDERIKIKLVNPSPSSVQETQEKSEDLKSEAKLPTMGAKMIGSNLEWTVSIPGGKAEELHMLDEGAPTVIKKECRDQQLARVVVFNDRAELKRVVECELKPGLNDVYLENVTNHIIYDSVRVDGRGDGFIHDVQLQDKSVTPEDTDSPKAKELRTNIEQKEQEVYTLQDRVGILQRRIEVLDRVVGEVGSAVVSRPKTENDSFTLDNGTLDNLTSFFSFYDKSSTEIRAEHRSVQKSLEKAERELAVLRLQLEQESVDSTILHHCKTIIVTLESIEGGKVELEITYQVDCASWRPSYDIRVETGEHQSLKIVYYGIISQSTQEDWSNASLVLSTAQPSLGGHLPELGVLEAVFYRPTPPAEPHPFPVKLRRKIGSPTRGSRSGSMPFAMTESLSVMDDEELVMEEVEAPKLAQAKVALVAPDEAHALSTEFVVSKPAAIPSDGAEHKVTIGIVDVEPILVHECVPSKNTSAFLTASAVNNSDLPFLAGETSVYLNNSFVSKGTISNVSPGERFSCSLGVDTALRIEYKPVKKYHEQTGLISKSSSTVHDQLITIKNTRNDPVLLTLKEPIPRSTDEKIRIRLINPTIAPIDEANSNNKLEDLTIAAETPRQGAKMKGSILEWTLSIRAGMASELHVKWAIDHPANETVQFIERPSKKSSSF</sequence>
<gene>
    <name evidence="5" type="ORF">CYNAS_LOCUS15852</name>
</gene>
<keyword evidence="6" id="KW-1185">Reference proteome</keyword>
<feature type="domain" description="DUF4140" evidence="4">
    <location>
        <begin position="20"/>
        <end position="120"/>
    </location>
</feature>
<dbReference type="AlphaFoldDB" id="A0AA36H553"/>
<protein>
    <recommendedName>
        <fullName evidence="7">Protein F37C4.5</fullName>
    </recommendedName>
</protein>
<proteinExistence type="predicted"/>
<dbReference type="PANTHER" id="PTHR31005">
    <property type="entry name" value="DUF4139 DOMAIN-CONTAINING PROTEIN"/>
    <property type="match status" value="1"/>
</dbReference>
<evidence type="ECO:0000313" key="6">
    <source>
        <dbReference type="Proteomes" id="UP001176961"/>
    </source>
</evidence>
<feature type="coiled-coil region" evidence="1">
    <location>
        <begin position="744"/>
        <end position="778"/>
    </location>
</feature>
<evidence type="ECO:0000259" key="4">
    <source>
        <dbReference type="Pfam" id="PF13600"/>
    </source>
</evidence>
<dbReference type="PANTHER" id="PTHR31005:SF8">
    <property type="entry name" value="DUF4139 DOMAIN-CONTAINING PROTEIN"/>
    <property type="match status" value="1"/>
</dbReference>